<feature type="transmembrane region" description="Helical" evidence="1">
    <location>
        <begin position="136"/>
        <end position="156"/>
    </location>
</feature>
<keyword evidence="1" id="KW-0472">Membrane</keyword>
<evidence type="ECO:0000313" key="3">
    <source>
        <dbReference type="Proteomes" id="UP000253551"/>
    </source>
</evidence>
<dbReference type="EMBL" id="PJQM01007938">
    <property type="protein sequence ID" value="RCH77576.1"/>
    <property type="molecule type" value="Genomic_DNA"/>
</dbReference>
<evidence type="ECO:0000256" key="1">
    <source>
        <dbReference type="SAM" id="Phobius"/>
    </source>
</evidence>
<proteinExistence type="predicted"/>
<dbReference type="OrthoDB" id="2355659at2759"/>
<gene>
    <name evidence="2" type="ORF">CU098_004912</name>
</gene>
<feature type="transmembrane region" description="Helical" evidence="1">
    <location>
        <begin position="47"/>
        <end position="70"/>
    </location>
</feature>
<accession>A0A367IIX9</accession>
<feature type="transmembrane region" description="Helical" evidence="1">
    <location>
        <begin position="82"/>
        <end position="105"/>
    </location>
</feature>
<organism evidence="2 3">
    <name type="scientific">Rhizopus stolonifer</name>
    <name type="common">Rhizopus nigricans</name>
    <dbReference type="NCBI Taxonomy" id="4846"/>
    <lineage>
        <taxon>Eukaryota</taxon>
        <taxon>Fungi</taxon>
        <taxon>Fungi incertae sedis</taxon>
        <taxon>Mucoromycota</taxon>
        <taxon>Mucoromycotina</taxon>
        <taxon>Mucoromycetes</taxon>
        <taxon>Mucorales</taxon>
        <taxon>Mucorineae</taxon>
        <taxon>Rhizopodaceae</taxon>
        <taxon>Rhizopus</taxon>
    </lineage>
</organism>
<protein>
    <submittedName>
        <fullName evidence="2">Uncharacterized protein</fullName>
    </submittedName>
</protein>
<keyword evidence="1" id="KW-0812">Transmembrane</keyword>
<sequence length="209" mass="23268">MLNKCCFCINLRTATLALAILGTLTHLYGAMTLTALSDEFDDADTGAVLGLTAYSYLSGFACLAGAIGVLKNNLKQLRFFTAYYWADLGLHTIFSVASAVLLFSLHTEICQEIVSEAKDDELDMNTCEMLYIRSSWFVTIAMAINMLMKLHFAFAVHSYTKQVKQQQQQFEDDEATVVVPPYPAAEAMDIKKEAIYVAGQEFIPDEKKQ</sequence>
<evidence type="ECO:0000313" key="2">
    <source>
        <dbReference type="EMBL" id="RCH77576.1"/>
    </source>
</evidence>
<dbReference type="AlphaFoldDB" id="A0A367IIX9"/>
<reference evidence="2 3" key="1">
    <citation type="journal article" date="2018" name="G3 (Bethesda)">
        <title>Phylogenetic and Phylogenomic Definition of Rhizopus Species.</title>
        <authorList>
            <person name="Gryganskyi A.P."/>
            <person name="Golan J."/>
            <person name="Dolatabadi S."/>
            <person name="Mondo S."/>
            <person name="Robb S."/>
            <person name="Idnurm A."/>
            <person name="Muszewska A."/>
            <person name="Steczkiewicz K."/>
            <person name="Masonjones S."/>
            <person name="Liao H.L."/>
            <person name="Gajdeczka M.T."/>
            <person name="Anike F."/>
            <person name="Vuek A."/>
            <person name="Anishchenko I.M."/>
            <person name="Voigt K."/>
            <person name="de Hoog G.S."/>
            <person name="Smith M.E."/>
            <person name="Heitman J."/>
            <person name="Vilgalys R."/>
            <person name="Stajich J.E."/>
        </authorList>
    </citation>
    <scope>NUCLEOTIDE SEQUENCE [LARGE SCALE GENOMIC DNA]</scope>
    <source>
        <strain evidence="2 3">LSU 92-RS-03</strain>
    </source>
</reference>
<dbReference type="Proteomes" id="UP000253551">
    <property type="component" value="Unassembled WGS sequence"/>
</dbReference>
<keyword evidence="1" id="KW-1133">Transmembrane helix</keyword>
<comment type="caution">
    <text evidence="2">The sequence shown here is derived from an EMBL/GenBank/DDBJ whole genome shotgun (WGS) entry which is preliminary data.</text>
</comment>
<name>A0A367IIX9_RHIST</name>
<keyword evidence="3" id="KW-1185">Reference proteome</keyword>